<sequence>MVAITIRGIPDDVRDELAARAARSGQSLQEYLRGLLVATAAKPTARDVVARARARVNATGVRFDADAILAAKESDRR</sequence>
<organism evidence="2 3">
    <name type="scientific">Mycobacterium servetii</name>
    <dbReference type="NCBI Taxonomy" id="3237418"/>
    <lineage>
        <taxon>Bacteria</taxon>
        <taxon>Bacillati</taxon>
        <taxon>Actinomycetota</taxon>
        <taxon>Actinomycetes</taxon>
        <taxon>Mycobacteriales</taxon>
        <taxon>Mycobacteriaceae</taxon>
        <taxon>Mycobacterium</taxon>
    </lineage>
</organism>
<keyword evidence="3" id="KW-1185">Reference proteome</keyword>
<dbReference type="SUPFAM" id="SSF47598">
    <property type="entry name" value="Ribbon-helix-helix"/>
    <property type="match status" value="1"/>
</dbReference>
<dbReference type="RefSeq" id="WP_369739101.1">
    <property type="nucleotide sequence ID" value="NZ_JBGEDP010000001.1"/>
</dbReference>
<proteinExistence type="predicted"/>
<protein>
    <recommendedName>
        <fullName evidence="1">Antitoxin FitA-like ribbon-helix-helix domain-containing protein</fullName>
    </recommendedName>
</protein>
<reference evidence="2 3" key="1">
    <citation type="submission" date="2024-08" db="EMBL/GenBank/DDBJ databases">
        <title>Mycobacterium servetensis sp. nov., a novel rapid-growing mycobacterial species recovered from a human patient in Zaragoza, Spain.</title>
        <authorList>
            <person name="Tristancho-Baro A.I."/>
            <person name="Buenestado-Serrano S."/>
            <person name="Garcia De Viedma D."/>
            <person name="Milagro-Beamonte A."/>
            <person name="Burillo N."/>
            <person name="Sanz S."/>
            <person name="Lopez-Calleja A.I."/>
            <person name="Penas-Utrilla D."/>
            <person name="Guardingo M."/>
            <person name="Garcia M.J."/>
            <person name="Vinuelas-Bayon J."/>
        </authorList>
    </citation>
    <scope>NUCLEOTIDE SEQUENCE [LARGE SCALE GENOMIC DNA]</scope>
    <source>
        <strain evidence="3">HUMS_12744610</strain>
    </source>
</reference>
<comment type="caution">
    <text evidence="2">The sequence shown here is derived from an EMBL/GenBank/DDBJ whole genome shotgun (WGS) entry which is preliminary data.</text>
</comment>
<feature type="domain" description="Antitoxin FitA-like ribbon-helix-helix" evidence="1">
    <location>
        <begin position="3"/>
        <end position="38"/>
    </location>
</feature>
<evidence type="ECO:0000313" key="2">
    <source>
        <dbReference type="EMBL" id="MEY8016729.1"/>
    </source>
</evidence>
<dbReference type="Proteomes" id="UP001564760">
    <property type="component" value="Unassembled WGS sequence"/>
</dbReference>
<dbReference type="InterPro" id="IPR010985">
    <property type="entry name" value="Ribbon_hlx_hlx"/>
</dbReference>
<dbReference type="InterPro" id="IPR053853">
    <property type="entry name" value="FitA-like_RHH"/>
</dbReference>
<gene>
    <name evidence="2" type="ORF">AB8998_17890</name>
</gene>
<dbReference type="Pfam" id="PF22513">
    <property type="entry name" value="FitA-like_RHH"/>
    <property type="match status" value="1"/>
</dbReference>
<evidence type="ECO:0000313" key="3">
    <source>
        <dbReference type="Proteomes" id="UP001564760"/>
    </source>
</evidence>
<evidence type="ECO:0000259" key="1">
    <source>
        <dbReference type="Pfam" id="PF22513"/>
    </source>
</evidence>
<name>A0ABV4C2G7_9MYCO</name>
<accession>A0ABV4C2G7</accession>
<dbReference type="EMBL" id="JBGEDP010000001">
    <property type="protein sequence ID" value="MEY8016729.1"/>
    <property type="molecule type" value="Genomic_DNA"/>
</dbReference>